<dbReference type="OrthoDB" id="599464at2"/>
<dbReference type="RefSeq" id="WP_045033162.1">
    <property type="nucleotide sequence ID" value="NZ_JRHC01000006.1"/>
</dbReference>
<keyword evidence="2" id="KW-1185">Reference proteome</keyword>
<reference evidence="1 2" key="1">
    <citation type="submission" date="2014-09" db="EMBL/GenBank/DDBJ databases">
        <title>Draft Genome Sequence of Draconibacterium sp. JN14CK-3.</title>
        <authorList>
            <person name="Dong C."/>
            <person name="Lai Q."/>
            <person name="Shao Z."/>
        </authorList>
    </citation>
    <scope>NUCLEOTIDE SEQUENCE [LARGE SCALE GENOMIC DNA]</scope>
    <source>
        <strain evidence="1 2">JN14CK-3</strain>
    </source>
</reference>
<dbReference type="AlphaFoldDB" id="A0A0D8J646"/>
<comment type="caution">
    <text evidence="1">The sequence shown here is derived from an EMBL/GenBank/DDBJ whole genome shotgun (WGS) entry which is preliminary data.</text>
</comment>
<organism evidence="1 2">
    <name type="scientific">Draconibacterium sediminis</name>
    <dbReference type="NCBI Taxonomy" id="1544798"/>
    <lineage>
        <taxon>Bacteria</taxon>
        <taxon>Pseudomonadati</taxon>
        <taxon>Bacteroidota</taxon>
        <taxon>Bacteroidia</taxon>
        <taxon>Marinilabiliales</taxon>
        <taxon>Prolixibacteraceae</taxon>
        <taxon>Draconibacterium</taxon>
    </lineage>
</organism>
<dbReference type="Proteomes" id="UP000032544">
    <property type="component" value="Unassembled WGS sequence"/>
</dbReference>
<dbReference type="PROSITE" id="PS51257">
    <property type="entry name" value="PROKAR_LIPOPROTEIN"/>
    <property type="match status" value="1"/>
</dbReference>
<gene>
    <name evidence="1" type="ORF">LH29_21560</name>
</gene>
<protein>
    <submittedName>
        <fullName evidence="1">Uncharacterized protein</fullName>
    </submittedName>
</protein>
<accession>A0A0D8J646</accession>
<evidence type="ECO:0000313" key="2">
    <source>
        <dbReference type="Proteomes" id="UP000032544"/>
    </source>
</evidence>
<evidence type="ECO:0000313" key="1">
    <source>
        <dbReference type="EMBL" id="KJF42372.1"/>
    </source>
</evidence>
<proteinExistence type="predicted"/>
<name>A0A0D8J646_9BACT</name>
<dbReference type="EMBL" id="JRHC01000006">
    <property type="protein sequence ID" value="KJF42372.1"/>
    <property type="molecule type" value="Genomic_DNA"/>
</dbReference>
<sequence>MKAKVLFGIFVLTSTFLGGCIDVDLMNSKEEMESVETSFITEYSYLKNGVIEEQIPLQLKNKEQVGTMRVSNDANTLTVKITGNSDFNIEEVQLWVGTDIGEVPSNIKNRPIPGKFRYKLSGQTEYQFNISKEEIALNYDFGEGTEIYLFAHAVVINANTGYLESAWSKGDNLPDTPDDAISYSTYTPVGGGGCFPHLAFCGEMINGTYYYDINKEIENMVADNGEIIGTVSYIDQQIRFFFDQAWMFSGNTPEVVITGYNKPGGKAFEVYSGNPLAPYPPMYYYYGPLTKYNYYAVELNVQNCITSN</sequence>